<evidence type="ECO:0000256" key="1">
    <source>
        <dbReference type="ARBA" id="ARBA00004871"/>
    </source>
</evidence>
<dbReference type="HAMAP" id="MF_00222">
    <property type="entry name" value="Shikimate_DH_AroE"/>
    <property type="match status" value="1"/>
</dbReference>
<dbReference type="EMBL" id="FQZB01000011">
    <property type="protein sequence ID" value="SHJ88343.1"/>
    <property type="molecule type" value="Genomic_DNA"/>
</dbReference>
<evidence type="ECO:0000313" key="12">
    <source>
        <dbReference type="Proteomes" id="UP000184310"/>
    </source>
</evidence>
<feature type="binding site" evidence="8">
    <location>
        <position position="61"/>
    </location>
    <ligand>
        <name>shikimate</name>
        <dbReference type="ChEBI" id="CHEBI:36208"/>
    </ligand>
</feature>
<dbReference type="CDD" id="cd01065">
    <property type="entry name" value="NAD_bind_Shikimate_DH"/>
    <property type="match status" value="1"/>
</dbReference>
<dbReference type="GO" id="GO:0009423">
    <property type="term" value="P:chorismate biosynthetic process"/>
    <property type="evidence" value="ECO:0007669"/>
    <property type="project" value="UniProtKB-UniRule"/>
</dbReference>
<feature type="domain" description="Quinate/shikimate 5-dehydrogenase/glutamyl-tRNA reductase" evidence="9">
    <location>
        <begin position="109"/>
        <end position="188"/>
    </location>
</feature>
<evidence type="ECO:0000256" key="2">
    <source>
        <dbReference type="ARBA" id="ARBA00012962"/>
    </source>
</evidence>
<dbReference type="STRING" id="1121302.SAMN02745163_02805"/>
<sequence length="274" mass="30651">MLSYGLIGEKLAHSLSPNIHNILFDLLGMQAKYDLFEVEKKNILKTVNKLKVLNIKGANVTIPYKEVIMETLDNISEEALNIGAINTINILDGKACGYNTDYFGFKLMLRKFNIDVKDSVAVVLGAGGASKAILQALLDEEAKVILVSRNKEEAKIKFKETKFISKIPVIDYKDLMNLDKGDIIINTTPCGMYPNIKSSAVSIEVLSKFKTAIDIIYNPEKTLFLKEAEEEGLKIVNGLYMLVAQAIKSEEIWNNIKIDEVIIDKIYDELKVSL</sequence>
<comment type="function">
    <text evidence="8">Involved in the biosynthesis of the chorismate, which leads to the biosynthesis of aromatic amino acids. Catalyzes the reversible NADPH linked reduction of 3-dehydroshikimate (DHSA) to yield shikimate (SA).</text>
</comment>
<feature type="binding site" evidence="8">
    <location>
        <position position="86"/>
    </location>
    <ligand>
        <name>shikimate</name>
        <dbReference type="ChEBI" id="CHEBI:36208"/>
    </ligand>
</feature>
<dbReference type="Gene3D" id="3.40.50.10860">
    <property type="entry name" value="Leucine Dehydrogenase, chain A, domain 1"/>
    <property type="match status" value="1"/>
</dbReference>
<dbReference type="GO" id="GO:0009073">
    <property type="term" value="P:aromatic amino acid family biosynthetic process"/>
    <property type="evidence" value="ECO:0007669"/>
    <property type="project" value="UniProtKB-KW"/>
</dbReference>
<feature type="binding site" evidence="8">
    <location>
        <begin position="14"/>
        <end position="16"/>
    </location>
    <ligand>
        <name>shikimate</name>
        <dbReference type="ChEBI" id="CHEBI:36208"/>
    </ligand>
</feature>
<dbReference type="SUPFAM" id="SSF51735">
    <property type="entry name" value="NAD(P)-binding Rossmann-fold domains"/>
    <property type="match status" value="1"/>
</dbReference>
<dbReference type="InterPro" id="IPR046346">
    <property type="entry name" value="Aminoacid_DH-like_N_sf"/>
</dbReference>
<dbReference type="InterPro" id="IPR006151">
    <property type="entry name" value="Shikm_DH/Glu-tRNA_Rdtase"/>
</dbReference>
<keyword evidence="5 8" id="KW-0560">Oxidoreductase</keyword>
<evidence type="ECO:0000256" key="4">
    <source>
        <dbReference type="ARBA" id="ARBA00022857"/>
    </source>
</evidence>
<evidence type="ECO:0000259" key="10">
    <source>
        <dbReference type="Pfam" id="PF08501"/>
    </source>
</evidence>
<dbReference type="UniPathway" id="UPA00053">
    <property type="reaction ID" value="UER00087"/>
</dbReference>
<evidence type="ECO:0000256" key="5">
    <source>
        <dbReference type="ARBA" id="ARBA00023002"/>
    </source>
</evidence>
<dbReference type="InterPro" id="IPR011342">
    <property type="entry name" value="Shikimate_DH"/>
</dbReference>
<comment type="catalytic activity">
    <reaction evidence="7 8">
        <text>shikimate + NADP(+) = 3-dehydroshikimate + NADPH + H(+)</text>
        <dbReference type="Rhea" id="RHEA:17737"/>
        <dbReference type="ChEBI" id="CHEBI:15378"/>
        <dbReference type="ChEBI" id="CHEBI:16630"/>
        <dbReference type="ChEBI" id="CHEBI:36208"/>
        <dbReference type="ChEBI" id="CHEBI:57783"/>
        <dbReference type="ChEBI" id="CHEBI:58349"/>
        <dbReference type="EC" id="1.1.1.25"/>
    </reaction>
</comment>
<name>A0A1M6MYD4_9CLOT</name>
<dbReference type="OrthoDB" id="9792692at2"/>
<feature type="binding site" evidence="8">
    <location>
        <begin position="125"/>
        <end position="129"/>
    </location>
    <ligand>
        <name>NADP(+)</name>
        <dbReference type="ChEBI" id="CHEBI:58349"/>
    </ligand>
</feature>
<keyword evidence="12" id="KW-1185">Reference proteome</keyword>
<comment type="caution">
    <text evidence="8">Lacks conserved residue(s) required for the propagation of feature annotation.</text>
</comment>
<reference evidence="11 12" key="1">
    <citation type="submission" date="2016-11" db="EMBL/GenBank/DDBJ databases">
        <authorList>
            <person name="Jaros S."/>
            <person name="Januszkiewicz K."/>
            <person name="Wedrychowicz H."/>
        </authorList>
    </citation>
    <scope>NUCLEOTIDE SEQUENCE [LARGE SCALE GENOMIC DNA]</scope>
    <source>
        <strain evidence="11 12">DSM 21758</strain>
    </source>
</reference>
<dbReference type="InterPro" id="IPR013708">
    <property type="entry name" value="Shikimate_DH-bd_N"/>
</dbReference>
<dbReference type="Pfam" id="PF08501">
    <property type="entry name" value="Shikimate_dh_N"/>
    <property type="match status" value="1"/>
</dbReference>
<dbReference type="EC" id="1.1.1.25" evidence="2 8"/>
<feature type="binding site" evidence="8">
    <location>
        <position position="217"/>
    </location>
    <ligand>
        <name>shikimate</name>
        <dbReference type="ChEBI" id="CHEBI:36208"/>
    </ligand>
</feature>
<feature type="binding site" evidence="8">
    <location>
        <position position="77"/>
    </location>
    <ligand>
        <name>NADP(+)</name>
        <dbReference type="ChEBI" id="CHEBI:58349"/>
    </ligand>
</feature>
<keyword evidence="3 8" id="KW-0028">Amino-acid biosynthesis</keyword>
<feature type="binding site" evidence="8">
    <location>
        <position position="245"/>
    </location>
    <ligand>
        <name>shikimate</name>
        <dbReference type="ChEBI" id="CHEBI:36208"/>
    </ligand>
</feature>
<dbReference type="AlphaFoldDB" id="A0A1M6MYD4"/>
<comment type="similarity">
    <text evidence="8">Belongs to the shikimate dehydrogenase family.</text>
</comment>
<proteinExistence type="inferred from homology"/>
<feature type="binding site" evidence="8">
    <location>
        <position position="238"/>
    </location>
    <ligand>
        <name>NADP(+)</name>
        <dbReference type="ChEBI" id="CHEBI:58349"/>
    </ligand>
</feature>
<keyword evidence="4 8" id="KW-0521">NADP</keyword>
<dbReference type="GO" id="GO:0004764">
    <property type="term" value="F:shikimate 3-dehydrogenase (NADP+) activity"/>
    <property type="evidence" value="ECO:0007669"/>
    <property type="project" value="UniProtKB-UniRule"/>
</dbReference>
<comment type="pathway">
    <text evidence="1 8">Metabolic intermediate biosynthesis; chorismate biosynthesis; chorismate from D-erythrose 4-phosphate and phosphoenolpyruvate: step 4/7.</text>
</comment>
<comment type="subunit">
    <text evidence="8">Homodimer.</text>
</comment>
<keyword evidence="6 8" id="KW-0057">Aromatic amino acid biosynthesis</keyword>
<accession>A0A1M6MYD4</accession>
<dbReference type="GO" id="GO:0008652">
    <property type="term" value="P:amino acid biosynthetic process"/>
    <property type="evidence" value="ECO:0007669"/>
    <property type="project" value="UniProtKB-KW"/>
</dbReference>
<dbReference type="Pfam" id="PF01488">
    <property type="entry name" value="Shikimate_DH"/>
    <property type="match status" value="1"/>
</dbReference>
<dbReference type="InterPro" id="IPR036291">
    <property type="entry name" value="NAD(P)-bd_dom_sf"/>
</dbReference>
<evidence type="ECO:0000256" key="8">
    <source>
        <dbReference type="HAMAP-Rule" id="MF_00222"/>
    </source>
</evidence>
<dbReference type="Gene3D" id="3.40.50.720">
    <property type="entry name" value="NAD(P)-binding Rossmann-like Domain"/>
    <property type="match status" value="1"/>
</dbReference>
<dbReference type="RefSeq" id="WP_072988868.1">
    <property type="nucleotide sequence ID" value="NZ_FQZB01000011.1"/>
</dbReference>
<dbReference type="SUPFAM" id="SSF53223">
    <property type="entry name" value="Aminoacid dehydrogenase-like, N-terminal domain"/>
    <property type="match status" value="1"/>
</dbReference>
<evidence type="ECO:0000313" key="11">
    <source>
        <dbReference type="EMBL" id="SHJ88343.1"/>
    </source>
</evidence>
<gene>
    <name evidence="8" type="primary">aroE</name>
    <name evidence="11" type="ORF">SAMN02745163_02805</name>
</gene>
<dbReference type="Proteomes" id="UP000184310">
    <property type="component" value="Unassembled WGS sequence"/>
</dbReference>
<dbReference type="InterPro" id="IPR022893">
    <property type="entry name" value="Shikimate_DH_fam"/>
</dbReference>
<feature type="binding site" evidence="8">
    <location>
        <position position="101"/>
    </location>
    <ligand>
        <name>shikimate</name>
        <dbReference type="ChEBI" id="CHEBI:36208"/>
    </ligand>
</feature>
<evidence type="ECO:0000256" key="7">
    <source>
        <dbReference type="ARBA" id="ARBA00049442"/>
    </source>
</evidence>
<dbReference type="PANTHER" id="PTHR21089:SF1">
    <property type="entry name" value="BIFUNCTIONAL 3-DEHYDROQUINATE DEHYDRATASE_SHIKIMATE DEHYDROGENASE, CHLOROPLASTIC"/>
    <property type="match status" value="1"/>
</dbReference>
<dbReference type="NCBIfam" id="TIGR00507">
    <property type="entry name" value="aroE"/>
    <property type="match status" value="1"/>
</dbReference>
<feature type="binding site" evidence="8">
    <location>
        <position position="215"/>
    </location>
    <ligand>
        <name>NADP(+)</name>
        <dbReference type="ChEBI" id="CHEBI:58349"/>
    </ligand>
</feature>
<feature type="active site" description="Proton acceptor" evidence="8">
    <location>
        <position position="65"/>
    </location>
</feature>
<dbReference type="GO" id="GO:0005829">
    <property type="term" value="C:cytosol"/>
    <property type="evidence" value="ECO:0007669"/>
    <property type="project" value="TreeGrafter"/>
</dbReference>
<organism evidence="11 12">
    <name type="scientific">Clostridium cavendishii DSM 21758</name>
    <dbReference type="NCBI Taxonomy" id="1121302"/>
    <lineage>
        <taxon>Bacteria</taxon>
        <taxon>Bacillati</taxon>
        <taxon>Bacillota</taxon>
        <taxon>Clostridia</taxon>
        <taxon>Eubacteriales</taxon>
        <taxon>Clostridiaceae</taxon>
        <taxon>Clostridium</taxon>
    </lineage>
</organism>
<dbReference type="PANTHER" id="PTHR21089">
    <property type="entry name" value="SHIKIMATE DEHYDROGENASE"/>
    <property type="match status" value="1"/>
</dbReference>
<dbReference type="GO" id="GO:0050661">
    <property type="term" value="F:NADP binding"/>
    <property type="evidence" value="ECO:0007669"/>
    <property type="project" value="InterPro"/>
</dbReference>
<evidence type="ECO:0000259" key="9">
    <source>
        <dbReference type="Pfam" id="PF01488"/>
    </source>
</evidence>
<dbReference type="GO" id="GO:0019632">
    <property type="term" value="P:shikimate metabolic process"/>
    <property type="evidence" value="ECO:0007669"/>
    <property type="project" value="InterPro"/>
</dbReference>
<evidence type="ECO:0000256" key="3">
    <source>
        <dbReference type="ARBA" id="ARBA00022605"/>
    </source>
</evidence>
<protein>
    <recommendedName>
        <fullName evidence="2 8">Shikimate dehydrogenase (NADP(+))</fullName>
        <shortName evidence="8">SDH</shortName>
        <ecNumber evidence="2 8">1.1.1.25</ecNumber>
    </recommendedName>
</protein>
<feature type="domain" description="Shikimate dehydrogenase substrate binding N-terminal" evidence="10">
    <location>
        <begin position="6"/>
        <end position="88"/>
    </location>
</feature>
<evidence type="ECO:0000256" key="6">
    <source>
        <dbReference type="ARBA" id="ARBA00023141"/>
    </source>
</evidence>